<dbReference type="Gene3D" id="1.10.510.40">
    <property type="match status" value="1"/>
</dbReference>
<dbReference type="GO" id="GO:0016881">
    <property type="term" value="F:acid-amino acid ligase activity"/>
    <property type="evidence" value="ECO:0007669"/>
    <property type="project" value="UniProtKB-ARBA"/>
</dbReference>
<gene>
    <name evidence="6" type="ORF">ALQ11_04929</name>
    <name evidence="5" type="ORF">ALQ41_04637</name>
</gene>
<dbReference type="InterPro" id="IPR007310">
    <property type="entry name" value="Aerobactin_biosyn_IucA/IucC_N"/>
</dbReference>
<accession>A0A3M4EHV8</accession>
<dbReference type="Pfam" id="PF04183">
    <property type="entry name" value="IucA_IucC"/>
    <property type="match status" value="1"/>
</dbReference>
<feature type="domain" description="Aerobactin siderophore biosynthesis IucA/IucC N-terminal" evidence="3">
    <location>
        <begin position="237"/>
        <end position="480"/>
    </location>
</feature>
<organism evidence="5 8">
    <name type="scientific">Pseudomonas savastanoi pv. glycinea</name>
    <name type="common">Pseudomonas syringae pv. glycinea</name>
    <dbReference type="NCBI Taxonomy" id="318"/>
    <lineage>
        <taxon>Bacteria</taxon>
        <taxon>Pseudomonadati</taxon>
        <taxon>Pseudomonadota</taxon>
        <taxon>Gammaproteobacteria</taxon>
        <taxon>Pseudomonadales</taxon>
        <taxon>Pseudomonadaceae</taxon>
        <taxon>Pseudomonas</taxon>
    </lineage>
</organism>
<name>A0A3M4EHV8_PSESG</name>
<dbReference type="EMBL" id="RBPT01000061">
    <property type="protein sequence ID" value="RMO51945.1"/>
    <property type="molecule type" value="Genomic_DNA"/>
</dbReference>
<dbReference type="Proteomes" id="UP000280599">
    <property type="component" value="Unassembled WGS sequence"/>
</dbReference>
<dbReference type="Pfam" id="PF06276">
    <property type="entry name" value="FhuF"/>
    <property type="match status" value="1"/>
</dbReference>
<protein>
    <submittedName>
        <fullName evidence="5">Achromobactin biosynthetic protein AcsA</fullName>
    </submittedName>
</protein>
<dbReference type="AlphaFoldDB" id="A0A3M4EHV8"/>
<evidence type="ECO:0000259" key="4">
    <source>
        <dbReference type="Pfam" id="PF06276"/>
    </source>
</evidence>
<dbReference type="Proteomes" id="UP000272471">
    <property type="component" value="Unassembled WGS sequence"/>
</dbReference>
<comment type="caution">
    <text evidence="5">The sequence shown here is derived from an EMBL/GenBank/DDBJ whole genome shotgun (WGS) entry which is preliminary data.</text>
</comment>
<dbReference type="PANTHER" id="PTHR34384:SF6">
    <property type="entry name" value="STAPHYLOFERRIN B SYNTHASE"/>
    <property type="match status" value="1"/>
</dbReference>
<feature type="domain" description="Aerobactin siderophore biosynthesis IucA/IucC-like C-terminal" evidence="4">
    <location>
        <begin position="526"/>
        <end position="673"/>
    </location>
</feature>
<feature type="region of interest" description="Disordered" evidence="2">
    <location>
        <begin position="1"/>
        <end position="22"/>
    </location>
</feature>
<dbReference type="InterPro" id="IPR037455">
    <property type="entry name" value="LucA/IucC-like"/>
</dbReference>
<dbReference type="PANTHER" id="PTHR34384">
    <property type="entry name" value="L-2,3-DIAMINOPROPANOATE--CITRATE LIGASE"/>
    <property type="match status" value="1"/>
</dbReference>
<comment type="pathway">
    <text evidence="1">Siderophore biosynthesis.</text>
</comment>
<dbReference type="InterPro" id="IPR022770">
    <property type="entry name" value="IucA/IucC-like_C"/>
</dbReference>
<sequence>MNPMYNKRYWPPGKLPRQQTSPIAPFPVKTATLPAGRLAASMPSSSAMSVALPFAHFRRVWPNIQQKENNPMNFTSLAADLVMQDLVDCLLAEDFFGREPLSLQDTAHWQARHPQAPKLEGQSSTQQIWEWCCGDSEQRFISVALRPGITQQWEKVPGTPVLGRQAERWTQLSPEEFMKWVFAGKTTLLQDSERQDNEKGIALFLEVLRISVWQTALSLDHKVDEHNLMAQDGATFFRTMEQWASLRDRPYHPLAKAKQGLNEQEYQQYQAEFARPVALNWVAVDKTLLQCGDGVGDLNESFPARHLLPENLQAVLKQELQQRGIADSHVALPVHPWQFEHVLQVQLGDAFARGDCQRLAFNEAAVYATSSLRSMTPCLDSPDYLKLPMAIYSLGASRYLPAVKMINGGLSEKLLRQVVDKDETLSRSLHLCDERKWWAFMPPQATLFDEGPRHLSAMVRGYPAALLDDPECRLLPMAALGTPLPGSNRHFFDEWMDYRDLPRNQASVLTLFRELSHSFFDINLRMFRLGMLGEVHGQNAVIVWKAGQAQGLLLRDHDSLRIFVPWLERNGMRDPEYRIKKGHANTLYHDRPEDLLFWLQTLGIQVNVRAIMDTLAQVYEVPVTALWTVLRDVLDNLITTIEFDDEARAMIRHQLFEAPNWPQKLLLTPMIERAGGPGSMPFGKGEVVNPFHRLRRAT</sequence>
<evidence type="ECO:0000313" key="8">
    <source>
        <dbReference type="Proteomes" id="UP000280599"/>
    </source>
</evidence>
<evidence type="ECO:0000313" key="7">
    <source>
        <dbReference type="Proteomes" id="UP000272471"/>
    </source>
</evidence>
<dbReference type="EMBL" id="RBQX01000321">
    <property type="protein sequence ID" value="RMQ08433.1"/>
    <property type="molecule type" value="Genomic_DNA"/>
</dbReference>
<reference evidence="7 8" key="1">
    <citation type="submission" date="2018-08" db="EMBL/GenBank/DDBJ databases">
        <title>Recombination of ecologically and evolutionarily significant loci maintains genetic cohesion in the Pseudomonas syringae species complex.</title>
        <authorList>
            <person name="Dillon M."/>
            <person name="Thakur S."/>
            <person name="Almeida R.N.D."/>
            <person name="Weir B.S."/>
            <person name="Guttman D.S."/>
        </authorList>
    </citation>
    <scope>NUCLEOTIDE SEQUENCE [LARGE SCALE GENOMIC DNA]</scope>
    <source>
        <strain evidence="6 7">ICMP 4182</strain>
        <strain evidence="5 8">ICMP 867</strain>
    </source>
</reference>
<dbReference type="GO" id="GO:0019290">
    <property type="term" value="P:siderophore biosynthetic process"/>
    <property type="evidence" value="ECO:0007669"/>
    <property type="project" value="InterPro"/>
</dbReference>
<evidence type="ECO:0000313" key="5">
    <source>
        <dbReference type="EMBL" id="RMO51945.1"/>
    </source>
</evidence>
<proteinExistence type="predicted"/>
<evidence type="ECO:0000259" key="3">
    <source>
        <dbReference type="Pfam" id="PF04183"/>
    </source>
</evidence>
<evidence type="ECO:0000256" key="1">
    <source>
        <dbReference type="ARBA" id="ARBA00004924"/>
    </source>
</evidence>
<evidence type="ECO:0000313" key="6">
    <source>
        <dbReference type="EMBL" id="RMQ08433.1"/>
    </source>
</evidence>
<evidence type="ECO:0000256" key="2">
    <source>
        <dbReference type="SAM" id="MobiDB-lite"/>
    </source>
</evidence>